<reference evidence="8 9" key="1">
    <citation type="submission" date="2018-08" db="EMBL/GenBank/DDBJ databases">
        <title>Lactobacillus suantsai sp. nov., isolated from traditional fermented suan-tsai in Taiwan.</title>
        <authorList>
            <person name="Huang C.-H."/>
        </authorList>
    </citation>
    <scope>NUCLEOTIDE SEQUENCE [LARGE SCALE GENOMIC DNA]</scope>
    <source>
        <strain evidence="8 9">BCRC 12945</strain>
    </source>
</reference>
<protein>
    <recommendedName>
        <fullName evidence="5 6">Large ribosomal subunit protein bL19</fullName>
    </recommendedName>
</protein>
<comment type="similarity">
    <text evidence="2 6 7">Belongs to the bacterial ribosomal protein bL19 family.</text>
</comment>
<evidence type="ECO:0000256" key="3">
    <source>
        <dbReference type="ARBA" id="ARBA00022980"/>
    </source>
</evidence>
<dbReference type="PANTHER" id="PTHR15680">
    <property type="entry name" value="RIBOSOMAL PROTEIN L19"/>
    <property type="match status" value="1"/>
</dbReference>
<evidence type="ECO:0000256" key="6">
    <source>
        <dbReference type="HAMAP-Rule" id="MF_00402"/>
    </source>
</evidence>
<evidence type="ECO:0000313" key="9">
    <source>
        <dbReference type="Proteomes" id="UP000290602"/>
    </source>
</evidence>
<dbReference type="GO" id="GO:0022625">
    <property type="term" value="C:cytosolic large ribosomal subunit"/>
    <property type="evidence" value="ECO:0007669"/>
    <property type="project" value="TreeGrafter"/>
</dbReference>
<dbReference type="NCBIfam" id="TIGR01024">
    <property type="entry name" value="rplS_bact"/>
    <property type="match status" value="1"/>
</dbReference>
<dbReference type="PANTHER" id="PTHR15680:SF9">
    <property type="entry name" value="LARGE RIBOSOMAL SUBUNIT PROTEIN BL19M"/>
    <property type="match status" value="1"/>
</dbReference>
<proteinExistence type="inferred from homology"/>
<evidence type="ECO:0000313" key="8">
    <source>
        <dbReference type="EMBL" id="RXI79366.1"/>
    </source>
</evidence>
<dbReference type="InterPro" id="IPR018257">
    <property type="entry name" value="Ribosomal_bL19_CS"/>
</dbReference>
<dbReference type="EMBL" id="QXIL01000004">
    <property type="protein sequence ID" value="RXI79366.1"/>
    <property type="molecule type" value="Genomic_DNA"/>
</dbReference>
<evidence type="ECO:0000256" key="1">
    <source>
        <dbReference type="ARBA" id="ARBA00002349"/>
    </source>
</evidence>
<accession>A0A4Q0VKM6</accession>
<sequence>MRQNQLIAKINQDQLRDDIPDFRAGDTVRVHARIVEGSRERIQLFDGVVIKRKGSGIQATYTVRKISSGVGVERIFPLHSPRVAKIEVLRQGRVRRAKLYYLRDRNGKAARIPERRRS</sequence>
<keyword evidence="9" id="KW-1185">Reference proteome</keyword>
<dbReference type="PROSITE" id="PS01015">
    <property type="entry name" value="RIBOSOMAL_L19"/>
    <property type="match status" value="1"/>
</dbReference>
<keyword evidence="4 6" id="KW-0687">Ribonucleoprotein</keyword>
<dbReference type="Pfam" id="PF01245">
    <property type="entry name" value="Ribosomal_L19"/>
    <property type="match status" value="1"/>
</dbReference>
<dbReference type="GO" id="GO:0006412">
    <property type="term" value="P:translation"/>
    <property type="evidence" value="ECO:0007669"/>
    <property type="project" value="UniProtKB-UniRule"/>
</dbReference>
<comment type="function">
    <text evidence="1 6 7">This protein is located at the 30S-50S ribosomal subunit interface and may play a role in the structure and function of the aminoacyl-tRNA binding site.</text>
</comment>
<dbReference type="AlphaFoldDB" id="A0A4Q0VKM6"/>
<comment type="caution">
    <text evidence="8">The sequence shown here is derived from an EMBL/GenBank/DDBJ whole genome shotgun (WGS) entry which is preliminary data.</text>
</comment>
<evidence type="ECO:0000256" key="4">
    <source>
        <dbReference type="ARBA" id="ARBA00023274"/>
    </source>
</evidence>
<dbReference type="RefSeq" id="WP_129031606.1">
    <property type="nucleotide sequence ID" value="NZ_CP059603.1"/>
</dbReference>
<gene>
    <name evidence="6" type="primary">rplS</name>
    <name evidence="8" type="ORF">DXH47_03025</name>
</gene>
<dbReference type="PIRSF" id="PIRSF002191">
    <property type="entry name" value="Ribosomal_L19"/>
    <property type="match status" value="1"/>
</dbReference>
<organism evidence="8 9">
    <name type="scientific">Levilactobacillus suantsaii</name>
    <dbReference type="NCBI Taxonomy" id="2292255"/>
    <lineage>
        <taxon>Bacteria</taxon>
        <taxon>Bacillati</taxon>
        <taxon>Bacillota</taxon>
        <taxon>Bacilli</taxon>
        <taxon>Lactobacillales</taxon>
        <taxon>Lactobacillaceae</taxon>
        <taxon>Levilactobacillus</taxon>
    </lineage>
</organism>
<dbReference type="SUPFAM" id="SSF50104">
    <property type="entry name" value="Translation proteins SH3-like domain"/>
    <property type="match status" value="1"/>
</dbReference>
<dbReference type="InterPro" id="IPR038657">
    <property type="entry name" value="Ribosomal_bL19_sf"/>
</dbReference>
<name>A0A4Q0VKM6_9LACO</name>
<evidence type="ECO:0000256" key="5">
    <source>
        <dbReference type="ARBA" id="ARBA00035171"/>
    </source>
</evidence>
<keyword evidence="3 6" id="KW-0689">Ribosomal protein</keyword>
<dbReference type="PRINTS" id="PR00061">
    <property type="entry name" value="RIBOSOMALL19"/>
</dbReference>
<dbReference type="InterPro" id="IPR001857">
    <property type="entry name" value="Ribosomal_bL19"/>
</dbReference>
<dbReference type="Gene3D" id="2.30.30.790">
    <property type="match status" value="1"/>
</dbReference>
<dbReference type="HAMAP" id="MF_00402">
    <property type="entry name" value="Ribosomal_bL19"/>
    <property type="match status" value="1"/>
</dbReference>
<dbReference type="OrthoDB" id="9803541at2"/>
<dbReference type="InterPro" id="IPR008991">
    <property type="entry name" value="Translation_prot_SH3-like_sf"/>
</dbReference>
<evidence type="ECO:0000256" key="2">
    <source>
        <dbReference type="ARBA" id="ARBA00005781"/>
    </source>
</evidence>
<dbReference type="FunFam" id="2.30.30.790:FF:000001">
    <property type="entry name" value="50S ribosomal protein L19"/>
    <property type="match status" value="1"/>
</dbReference>
<evidence type="ECO:0000256" key="7">
    <source>
        <dbReference type="RuleBase" id="RU000559"/>
    </source>
</evidence>
<dbReference type="GO" id="GO:0003735">
    <property type="term" value="F:structural constituent of ribosome"/>
    <property type="evidence" value="ECO:0007669"/>
    <property type="project" value="InterPro"/>
</dbReference>
<dbReference type="Proteomes" id="UP000290602">
    <property type="component" value="Unassembled WGS sequence"/>
</dbReference>